<gene>
    <name evidence="1" type="ORF">B5E88_12345</name>
</gene>
<dbReference type="RefSeq" id="WP_143349894.1">
    <property type="nucleotide sequence ID" value="NZ_NFLC01000066.1"/>
</dbReference>
<evidence type="ECO:0000313" key="2">
    <source>
        <dbReference type="Proteomes" id="UP000196074"/>
    </source>
</evidence>
<sequence length="149" mass="17468">MVQLKNFYYLDSESYRRLKAVTNDEVLFNYGEKRPYGMIMSVGKSDYYVPMTHDLRLKKHPFLKSAVYPLPSIERNFPEAGFDFQHALPIKDDAYSFTLNNQLIANDQRTLATNMQNQIASKLEKYVENYKHYQRGENLELVDGKLPDT</sequence>
<name>A0A1Y4QNZ9_9ENTE</name>
<dbReference type="Proteomes" id="UP000196074">
    <property type="component" value="Unassembled WGS sequence"/>
</dbReference>
<feature type="non-terminal residue" evidence="1">
    <location>
        <position position="149"/>
    </location>
</feature>
<evidence type="ECO:0008006" key="3">
    <source>
        <dbReference type="Google" id="ProtNLM"/>
    </source>
</evidence>
<protein>
    <recommendedName>
        <fullName evidence="3">Type III toxin-antitoxin system ToxN/AbiQ family toxin</fullName>
    </recommendedName>
</protein>
<organism evidence="1 2">
    <name type="scientific">Enterococcus cecorum</name>
    <dbReference type="NCBI Taxonomy" id="44008"/>
    <lineage>
        <taxon>Bacteria</taxon>
        <taxon>Bacillati</taxon>
        <taxon>Bacillota</taxon>
        <taxon>Bacilli</taxon>
        <taxon>Lactobacillales</taxon>
        <taxon>Enterococcaceae</taxon>
        <taxon>Enterococcus</taxon>
    </lineage>
</organism>
<dbReference type="EMBL" id="NFLC01000066">
    <property type="protein sequence ID" value="OUQ07036.1"/>
    <property type="molecule type" value="Genomic_DNA"/>
</dbReference>
<dbReference type="AlphaFoldDB" id="A0A1Y4QNZ9"/>
<evidence type="ECO:0000313" key="1">
    <source>
        <dbReference type="EMBL" id="OUQ07036.1"/>
    </source>
</evidence>
<comment type="caution">
    <text evidence="1">The sequence shown here is derived from an EMBL/GenBank/DDBJ whole genome shotgun (WGS) entry which is preliminary data.</text>
</comment>
<reference evidence="2" key="1">
    <citation type="submission" date="2017-04" db="EMBL/GenBank/DDBJ databases">
        <title>Function of individual gut microbiota members based on whole genome sequencing of pure cultures obtained from chicken caecum.</title>
        <authorList>
            <person name="Medvecky M."/>
            <person name="Cejkova D."/>
            <person name="Polansky O."/>
            <person name="Karasova D."/>
            <person name="Kubasova T."/>
            <person name="Cizek A."/>
            <person name="Rychlik I."/>
        </authorList>
    </citation>
    <scope>NUCLEOTIDE SEQUENCE [LARGE SCALE GENOMIC DNA]</scope>
    <source>
        <strain evidence="2">An144</strain>
    </source>
</reference>
<accession>A0A1Y4QNZ9</accession>
<proteinExistence type="predicted"/>